<dbReference type="InterPro" id="IPR036412">
    <property type="entry name" value="HAD-like_sf"/>
</dbReference>
<feature type="transmembrane region" description="Helical" evidence="11">
    <location>
        <begin position="243"/>
        <end position="263"/>
    </location>
</feature>
<dbReference type="PRINTS" id="PR00119">
    <property type="entry name" value="CATATPASE"/>
</dbReference>
<comment type="caution">
    <text evidence="13">The sequence shown here is derived from an EMBL/GenBank/DDBJ whole genome shotgun (WGS) entry which is preliminary data.</text>
</comment>
<dbReference type="InterPro" id="IPR050510">
    <property type="entry name" value="Cation_transp_ATPase_P-type"/>
</dbReference>
<dbReference type="NCBIfam" id="TIGR01494">
    <property type="entry name" value="ATPase_P-type"/>
    <property type="match status" value="2"/>
</dbReference>
<keyword evidence="14" id="KW-1185">Reference proteome</keyword>
<dbReference type="Pfam" id="PF00689">
    <property type="entry name" value="Cation_ATPase_C"/>
    <property type="match status" value="1"/>
</dbReference>
<evidence type="ECO:0000256" key="4">
    <source>
        <dbReference type="ARBA" id="ARBA00022741"/>
    </source>
</evidence>
<accession>A0ABV5SCE9</accession>
<evidence type="ECO:0000259" key="12">
    <source>
        <dbReference type="SMART" id="SM00831"/>
    </source>
</evidence>
<dbReference type="PANTHER" id="PTHR43294">
    <property type="entry name" value="SODIUM/POTASSIUM-TRANSPORTING ATPASE SUBUNIT ALPHA"/>
    <property type="match status" value="1"/>
</dbReference>
<feature type="region of interest" description="Disordered" evidence="10">
    <location>
        <begin position="17"/>
        <end position="39"/>
    </location>
</feature>
<dbReference type="InterPro" id="IPR023298">
    <property type="entry name" value="ATPase_P-typ_TM_dom_sf"/>
</dbReference>
<feature type="transmembrane region" description="Helical" evidence="11">
    <location>
        <begin position="730"/>
        <end position="748"/>
    </location>
</feature>
<feature type="transmembrane region" description="Helical" evidence="11">
    <location>
        <begin position="691"/>
        <end position="718"/>
    </location>
</feature>
<dbReference type="InterPro" id="IPR008250">
    <property type="entry name" value="ATPase_P-typ_transduc_dom_A_sf"/>
</dbReference>
<dbReference type="InterPro" id="IPR018303">
    <property type="entry name" value="ATPase_P-typ_P_site"/>
</dbReference>
<dbReference type="Gene3D" id="1.20.1110.10">
    <property type="entry name" value="Calcium-transporting ATPase, transmembrane domain"/>
    <property type="match status" value="2"/>
</dbReference>
<reference evidence="13 14" key="1">
    <citation type="submission" date="2024-09" db="EMBL/GenBank/DDBJ databases">
        <authorList>
            <person name="Sun Q."/>
            <person name="Mori K."/>
        </authorList>
    </citation>
    <scope>NUCLEOTIDE SEQUENCE [LARGE SCALE GENOMIC DNA]</scope>
    <source>
        <strain evidence="13 14">JCM 3143</strain>
    </source>
</reference>
<dbReference type="InterPro" id="IPR001757">
    <property type="entry name" value="P_typ_ATPase"/>
</dbReference>
<dbReference type="Proteomes" id="UP001589532">
    <property type="component" value="Unassembled WGS sequence"/>
</dbReference>
<dbReference type="SUPFAM" id="SSF81653">
    <property type="entry name" value="Calcium ATPase, transduction domain A"/>
    <property type="match status" value="1"/>
</dbReference>
<dbReference type="SFLD" id="SFLDG00002">
    <property type="entry name" value="C1.7:_P-type_atpase_like"/>
    <property type="match status" value="1"/>
</dbReference>
<dbReference type="Pfam" id="PF00122">
    <property type="entry name" value="E1-E2_ATPase"/>
    <property type="match status" value="1"/>
</dbReference>
<dbReference type="Pfam" id="PF00690">
    <property type="entry name" value="Cation_ATPase_N"/>
    <property type="match status" value="1"/>
</dbReference>
<evidence type="ECO:0000256" key="8">
    <source>
        <dbReference type="ARBA" id="ARBA00023136"/>
    </source>
</evidence>
<gene>
    <name evidence="13" type="ORF">ACFFSA_40340</name>
</gene>
<dbReference type="Gene3D" id="2.70.150.10">
    <property type="entry name" value="Calcium-transporting ATPase, cytoplasmic transduction domain A"/>
    <property type="match status" value="1"/>
</dbReference>
<feature type="transmembrane region" description="Helical" evidence="11">
    <location>
        <begin position="62"/>
        <end position="93"/>
    </location>
</feature>
<feature type="transmembrane region" description="Helical" evidence="11">
    <location>
        <begin position="624"/>
        <end position="644"/>
    </location>
</feature>
<keyword evidence="4" id="KW-0547">Nucleotide-binding</keyword>
<dbReference type="Gene3D" id="3.40.1110.10">
    <property type="entry name" value="Calcium-transporting ATPase, cytoplasmic domain N"/>
    <property type="match status" value="2"/>
</dbReference>
<organism evidence="13 14">
    <name type="scientific">Nonomuraea helvata</name>
    <dbReference type="NCBI Taxonomy" id="37484"/>
    <lineage>
        <taxon>Bacteria</taxon>
        <taxon>Bacillati</taxon>
        <taxon>Actinomycetota</taxon>
        <taxon>Actinomycetes</taxon>
        <taxon>Streptosporangiales</taxon>
        <taxon>Streptosporangiaceae</taxon>
        <taxon>Nonomuraea</taxon>
    </lineage>
</organism>
<comment type="catalytic activity">
    <reaction evidence="9">
        <text>ATP + H2O = ADP + phosphate + H(+)</text>
        <dbReference type="Rhea" id="RHEA:13065"/>
        <dbReference type="ChEBI" id="CHEBI:15377"/>
        <dbReference type="ChEBI" id="CHEBI:15378"/>
        <dbReference type="ChEBI" id="CHEBI:30616"/>
        <dbReference type="ChEBI" id="CHEBI:43474"/>
        <dbReference type="ChEBI" id="CHEBI:456216"/>
    </reaction>
</comment>
<comment type="similarity">
    <text evidence="2">Belongs to the cation transport ATPase (P-type) (TC 3.A.3) family. Type IIA subfamily.</text>
</comment>
<comment type="subcellular location">
    <subcellularLocation>
        <location evidence="1">Cell membrane</location>
        <topology evidence="1">Multi-pass membrane protein</topology>
    </subcellularLocation>
</comment>
<dbReference type="SUPFAM" id="SSF81665">
    <property type="entry name" value="Calcium ATPase, transmembrane domain M"/>
    <property type="match status" value="1"/>
</dbReference>
<keyword evidence="5" id="KW-0067">ATP-binding</keyword>
<keyword evidence="3 11" id="KW-0812">Transmembrane</keyword>
<dbReference type="SMART" id="SM00831">
    <property type="entry name" value="Cation_ATPase_N"/>
    <property type="match status" value="1"/>
</dbReference>
<sequence>MTSWHAVEAARAVQELGSNEQGLSEEQATQRRAEIGPNLAKPERREGFLEELAESLREPLQLLLIAVAVLSAIFGELVDALAIAAIIVAVALTETITEQRSARAISALKRMSAPAARVRRSGTVHEVPAADLVPGDVIVIEAGDLVPSDARVLEAEELRVDESSLTGETVPVGKAPLPVTSDADLAERSSMVYAGTPVTRGEGTALVVETGPRTELGRLGRLVTDEREPATPLQQALSRLAKVVLVIALAASVLVPLVGLITGQEWRQMLLAGLTLAFATIPEELPILITVLLAVGGRQLAKRGALLRRLRAGETLGVVTTVVTDKTGTLTENRLRLAKIVGEEDDVLRVAMAAQPPHGRDPLEAELAAVAAERGIRVDEPVTASYPFDPVRKTAARLRGTELVVVGAPEEVITRCRNAEGRPAVVEQLSRDGLRVLAFARRSLHEPPTDRDDAERDLEFVGLAAFDDPLRTGADAAVAQLADAGVATIVVSGDHPATVAAIAVRAGLPTAPVLTGGAALGCLDDQHVTADLTNGTVIARATPEDKLRVVRLLQARGDVVAVTGDGVNDAPALAAADVGIAMGRRGSDLARQAADLVLTDDAYPTVAAAVAKGRNIGSQLRRAVAFYLGAKLALVTIMLVALALGHPVVFTPSTIVLLELFMDLGASVAFVAEPAAPGAMHRPPRPARSGFLAGGAGSAIVATGLALTTAVLLTYLYVAAHGTLGQARTAAVIAWLAGHALIAWSLRAQPSLSWQRNPAFPIWAAAALAVGVLVVITPLSVAFHLAPIDGHQLVATSIAVGAGVLITAVARIAMRLGTRL</sequence>
<evidence type="ECO:0000256" key="6">
    <source>
        <dbReference type="ARBA" id="ARBA00022967"/>
    </source>
</evidence>
<keyword evidence="8 11" id="KW-0472">Membrane</keyword>
<dbReference type="PRINTS" id="PR00120">
    <property type="entry name" value="HATPASE"/>
</dbReference>
<dbReference type="RefSeq" id="WP_344987384.1">
    <property type="nucleotide sequence ID" value="NZ_BAAAXV010000001.1"/>
</dbReference>
<dbReference type="SFLD" id="SFLDF00027">
    <property type="entry name" value="p-type_atpase"/>
    <property type="match status" value="1"/>
</dbReference>
<dbReference type="PANTHER" id="PTHR43294:SF20">
    <property type="entry name" value="P-TYPE ATPASE"/>
    <property type="match status" value="1"/>
</dbReference>
<protein>
    <submittedName>
        <fullName evidence="13">Cation-transporting P-type ATPase</fullName>
    </submittedName>
</protein>
<evidence type="ECO:0000256" key="9">
    <source>
        <dbReference type="ARBA" id="ARBA00049360"/>
    </source>
</evidence>
<feature type="transmembrane region" description="Helical" evidence="11">
    <location>
        <begin position="650"/>
        <end position="671"/>
    </location>
</feature>
<feature type="transmembrane region" description="Helical" evidence="11">
    <location>
        <begin position="760"/>
        <end position="781"/>
    </location>
</feature>
<dbReference type="SFLD" id="SFLDS00003">
    <property type="entry name" value="Haloacid_Dehalogenase"/>
    <property type="match status" value="1"/>
</dbReference>
<proteinExistence type="inferred from homology"/>
<dbReference type="InterPro" id="IPR023214">
    <property type="entry name" value="HAD_sf"/>
</dbReference>
<dbReference type="PROSITE" id="PS00154">
    <property type="entry name" value="ATPASE_E1_E2"/>
    <property type="match status" value="1"/>
</dbReference>
<dbReference type="EMBL" id="JBHMBW010000056">
    <property type="protein sequence ID" value="MFB9629362.1"/>
    <property type="molecule type" value="Genomic_DNA"/>
</dbReference>
<evidence type="ECO:0000313" key="13">
    <source>
        <dbReference type="EMBL" id="MFB9629362.1"/>
    </source>
</evidence>
<dbReference type="InterPro" id="IPR044492">
    <property type="entry name" value="P_typ_ATPase_HD_dom"/>
</dbReference>
<feature type="compositionally biased region" description="Polar residues" evidence="10">
    <location>
        <begin position="17"/>
        <end position="27"/>
    </location>
</feature>
<feature type="domain" description="Cation-transporting P-type ATPase N-terminal" evidence="12">
    <location>
        <begin position="3"/>
        <end position="76"/>
    </location>
</feature>
<keyword evidence="6" id="KW-1278">Translocase</keyword>
<evidence type="ECO:0000256" key="5">
    <source>
        <dbReference type="ARBA" id="ARBA00022840"/>
    </source>
</evidence>
<evidence type="ECO:0000313" key="14">
    <source>
        <dbReference type="Proteomes" id="UP001589532"/>
    </source>
</evidence>
<evidence type="ECO:0000256" key="7">
    <source>
        <dbReference type="ARBA" id="ARBA00022989"/>
    </source>
</evidence>
<keyword evidence="7 11" id="KW-1133">Transmembrane helix</keyword>
<evidence type="ECO:0000256" key="11">
    <source>
        <dbReference type="SAM" id="Phobius"/>
    </source>
</evidence>
<dbReference type="InterPro" id="IPR023299">
    <property type="entry name" value="ATPase_P-typ_cyto_dom_N"/>
</dbReference>
<feature type="transmembrane region" description="Helical" evidence="11">
    <location>
        <begin position="793"/>
        <end position="814"/>
    </location>
</feature>
<dbReference type="InterPro" id="IPR004014">
    <property type="entry name" value="ATPase_P-typ_cation-transptr_N"/>
</dbReference>
<feature type="transmembrane region" description="Helical" evidence="11">
    <location>
        <begin position="269"/>
        <end position="295"/>
    </location>
</feature>
<dbReference type="Pfam" id="PF00702">
    <property type="entry name" value="Hydrolase"/>
    <property type="match status" value="1"/>
</dbReference>
<dbReference type="Gene3D" id="3.40.50.1000">
    <property type="entry name" value="HAD superfamily/HAD-like"/>
    <property type="match status" value="2"/>
</dbReference>
<evidence type="ECO:0000256" key="10">
    <source>
        <dbReference type="SAM" id="MobiDB-lite"/>
    </source>
</evidence>
<evidence type="ECO:0000256" key="2">
    <source>
        <dbReference type="ARBA" id="ARBA00005675"/>
    </source>
</evidence>
<dbReference type="SUPFAM" id="SSF56784">
    <property type="entry name" value="HAD-like"/>
    <property type="match status" value="1"/>
</dbReference>
<name>A0ABV5SCE9_9ACTN</name>
<dbReference type="InterPro" id="IPR006068">
    <property type="entry name" value="ATPase_P-typ_cation-transptr_C"/>
</dbReference>
<evidence type="ECO:0000256" key="3">
    <source>
        <dbReference type="ARBA" id="ARBA00022692"/>
    </source>
</evidence>
<evidence type="ECO:0000256" key="1">
    <source>
        <dbReference type="ARBA" id="ARBA00004651"/>
    </source>
</evidence>
<dbReference type="InterPro" id="IPR059000">
    <property type="entry name" value="ATPase_P-type_domA"/>
</dbReference>